<name>A0A0D0PZR0_KITGR</name>
<gene>
    <name evidence="2" type="ORF">TR51_18485</name>
</gene>
<accession>A0A0D0PZR0</accession>
<dbReference type="EMBL" id="JXZB01000002">
    <property type="protein sequence ID" value="KIQ65747.1"/>
    <property type="molecule type" value="Genomic_DNA"/>
</dbReference>
<proteinExistence type="predicted"/>
<dbReference type="PATRIC" id="fig|2064.6.peg.3964"/>
<dbReference type="Proteomes" id="UP000032066">
    <property type="component" value="Unassembled WGS sequence"/>
</dbReference>
<dbReference type="AlphaFoldDB" id="A0A0D0PZR0"/>
<keyword evidence="3" id="KW-1185">Reference proteome</keyword>
<dbReference type="RefSeq" id="WP_043912095.1">
    <property type="nucleotide sequence ID" value="NZ_JXZB01000002.1"/>
</dbReference>
<feature type="region of interest" description="Disordered" evidence="1">
    <location>
        <begin position="1"/>
        <end position="26"/>
    </location>
</feature>
<evidence type="ECO:0000256" key="1">
    <source>
        <dbReference type="SAM" id="MobiDB-lite"/>
    </source>
</evidence>
<organism evidence="2 3">
    <name type="scientific">Kitasatospora griseola</name>
    <name type="common">Streptomyces griseolosporeus</name>
    <dbReference type="NCBI Taxonomy" id="2064"/>
    <lineage>
        <taxon>Bacteria</taxon>
        <taxon>Bacillati</taxon>
        <taxon>Actinomycetota</taxon>
        <taxon>Actinomycetes</taxon>
        <taxon>Kitasatosporales</taxon>
        <taxon>Streptomycetaceae</taxon>
        <taxon>Kitasatospora</taxon>
    </lineage>
</organism>
<protein>
    <submittedName>
        <fullName evidence="2">Uncharacterized protein</fullName>
    </submittedName>
</protein>
<sequence>MRTSTVAHTDGSIAAGADGPAGGGGAATAVEGVGVGCDRTVGGGGTTAGAVVRSAANGD</sequence>
<evidence type="ECO:0000313" key="3">
    <source>
        <dbReference type="Proteomes" id="UP000032066"/>
    </source>
</evidence>
<evidence type="ECO:0000313" key="2">
    <source>
        <dbReference type="EMBL" id="KIQ65747.1"/>
    </source>
</evidence>
<reference evidence="2 3" key="1">
    <citation type="submission" date="2015-02" db="EMBL/GenBank/DDBJ databases">
        <title>Draft genome sequence of Kitasatospora griseola MF730-N6, a bafilomycin, terpentecin and satosporin producer.</title>
        <authorList>
            <person name="Arens J.C."/>
            <person name="Haltli B."/>
            <person name="Kerr R.G."/>
        </authorList>
    </citation>
    <scope>NUCLEOTIDE SEQUENCE [LARGE SCALE GENOMIC DNA]</scope>
    <source>
        <strain evidence="2 3">MF730-N6</strain>
    </source>
</reference>
<comment type="caution">
    <text evidence="2">The sequence shown here is derived from an EMBL/GenBank/DDBJ whole genome shotgun (WGS) entry which is preliminary data.</text>
</comment>